<gene>
    <name evidence="2" type="ORF">HBA54_26695</name>
</gene>
<keyword evidence="2" id="KW-0489">Methyltransferase</keyword>
<dbReference type="Gene3D" id="3.40.50.150">
    <property type="entry name" value="Vaccinia Virus protein VP39"/>
    <property type="match status" value="1"/>
</dbReference>
<name>A0A967F393_9PROT</name>
<dbReference type="PANTHER" id="PTHR43861:SF3">
    <property type="entry name" value="PUTATIVE (AFU_ORTHOLOGUE AFUA_2G14390)-RELATED"/>
    <property type="match status" value="1"/>
</dbReference>
<dbReference type="Pfam" id="PF13489">
    <property type="entry name" value="Methyltransf_23"/>
    <property type="match status" value="1"/>
</dbReference>
<keyword evidence="1" id="KW-0808">Transferase</keyword>
<dbReference type="AlphaFoldDB" id="A0A967F393"/>
<accession>A0A967F393</accession>
<dbReference type="CDD" id="cd02440">
    <property type="entry name" value="AdoMet_MTases"/>
    <property type="match status" value="1"/>
</dbReference>
<organism evidence="2 3">
    <name type="scientific">Pelagibius litoralis</name>
    <dbReference type="NCBI Taxonomy" id="374515"/>
    <lineage>
        <taxon>Bacteria</taxon>
        <taxon>Pseudomonadati</taxon>
        <taxon>Pseudomonadota</taxon>
        <taxon>Alphaproteobacteria</taxon>
        <taxon>Rhodospirillales</taxon>
        <taxon>Rhodovibrionaceae</taxon>
        <taxon>Pelagibius</taxon>
    </lineage>
</organism>
<sequence length="214" mass="23293">MAARRISGTEGYAEEAEKLVRQYELPSFAELHSQILHLIPTVPGRVLDIGAGTGRDAAALAARGHSVVAVEPTAALREKATVLHPSPAIEWLDDSLPELAQVTARGETFELILLTAVWMHLDAVQRRAAMPRVAGLLQPSGVLILSLRHGPVPPGRRMFDVTAAETVELAQVQDLGLVLQHENQDRFFRRPDVSWTRLAFSKAAETSSPSPSFV</sequence>
<proteinExistence type="predicted"/>
<evidence type="ECO:0000256" key="1">
    <source>
        <dbReference type="ARBA" id="ARBA00022679"/>
    </source>
</evidence>
<dbReference type="EMBL" id="JAAQPH010000034">
    <property type="protein sequence ID" value="NIA72184.1"/>
    <property type="molecule type" value="Genomic_DNA"/>
</dbReference>
<dbReference type="GO" id="GO:0032259">
    <property type="term" value="P:methylation"/>
    <property type="evidence" value="ECO:0007669"/>
    <property type="project" value="UniProtKB-KW"/>
</dbReference>
<reference evidence="2" key="1">
    <citation type="submission" date="2020-03" db="EMBL/GenBank/DDBJ databases">
        <title>Genome of Pelagibius litoralis DSM 21314T.</title>
        <authorList>
            <person name="Wang G."/>
        </authorList>
    </citation>
    <scope>NUCLEOTIDE SEQUENCE</scope>
    <source>
        <strain evidence="2">DSM 21314</strain>
    </source>
</reference>
<dbReference type="RefSeq" id="WP_167231085.1">
    <property type="nucleotide sequence ID" value="NZ_JAAQPH010000034.1"/>
</dbReference>
<evidence type="ECO:0000313" key="2">
    <source>
        <dbReference type="EMBL" id="NIA72184.1"/>
    </source>
</evidence>
<comment type="caution">
    <text evidence="2">The sequence shown here is derived from an EMBL/GenBank/DDBJ whole genome shotgun (WGS) entry which is preliminary data.</text>
</comment>
<dbReference type="PANTHER" id="PTHR43861">
    <property type="entry name" value="TRANS-ACONITATE 2-METHYLTRANSFERASE-RELATED"/>
    <property type="match status" value="1"/>
</dbReference>
<protein>
    <submittedName>
        <fullName evidence="2">Class I SAM-dependent methyltransferase</fullName>
    </submittedName>
</protein>
<dbReference type="SUPFAM" id="SSF53335">
    <property type="entry name" value="S-adenosyl-L-methionine-dependent methyltransferases"/>
    <property type="match status" value="1"/>
</dbReference>
<evidence type="ECO:0000313" key="3">
    <source>
        <dbReference type="Proteomes" id="UP000761264"/>
    </source>
</evidence>
<dbReference type="GO" id="GO:0008168">
    <property type="term" value="F:methyltransferase activity"/>
    <property type="evidence" value="ECO:0007669"/>
    <property type="project" value="UniProtKB-KW"/>
</dbReference>
<keyword evidence="3" id="KW-1185">Reference proteome</keyword>
<dbReference type="Proteomes" id="UP000761264">
    <property type="component" value="Unassembled WGS sequence"/>
</dbReference>
<dbReference type="InterPro" id="IPR029063">
    <property type="entry name" value="SAM-dependent_MTases_sf"/>
</dbReference>